<dbReference type="PANTHER" id="PTHR31006:SF3">
    <property type="entry name" value="F-BOX DOMAIN-CONTAINING PROTEIN-RELATED"/>
    <property type="match status" value="1"/>
</dbReference>
<protein>
    <recommendedName>
        <fullName evidence="3">F-box domain-containing protein</fullName>
    </recommendedName>
</protein>
<name>A0A2G5TYS7_9PELO</name>
<sequence>MPDDIKLVCIGKMKFNERLSLRCTAKAERSLVDSQKYEFFGRMRFEDKGSLSLALYCDHGCDFYGYDFKLNKYILKVLEFECLEIHFYNPLLDFKRFMTEDGMITTKKIDIQSFNMDNVVDVLRKTKNGVESIEMKLYGKEFKESAFDEILAMSHMWIDTNAEIGFTFQFSVYKYGSFEEFTGHFARRIVSINEKRVRIRTKNPDRHILLERGLDKYFRIYIFPLFYRLMVISAEMEESEYDNNCREWIEKMDEDIYYTFDSEYSSDSSEA</sequence>
<keyword evidence="2" id="KW-1185">Reference proteome</keyword>
<proteinExistence type="predicted"/>
<dbReference type="EMBL" id="PDUG01000004">
    <property type="protein sequence ID" value="PIC32437.1"/>
    <property type="molecule type" value="Genomic_DNA"/>
</dbReference>
<evidence type="ECO:0000313" key="1">
    <source>
        <dbReference type="EMBL" id="PIC32437.1"/>
    </source>
</evidence>
<reference evidence="2" key="1">
    <citation type="submission" date="2017-10" db="EMBL/GenBank/DDBJ databases">
        <title>Rapid genome shrinkage in a self-fertile nematode reveals novel sperm competition proteins.</title>
        <authorList>
            <person name="Yin D."/>
            <person name="Schwarz E.M."/>
            <person name="Thomas C.G."/>
            <person name="Felde R.L."/>
            <person name="Korf I.F."/>
            <person name="Cutter A.D."/>
            <person name="Schartner C.M."/>
            <person name="Ralston E.J."/>
            <person name="Meyer B.J."/>
            <person name="Haag E.S."/>
        </authorList>
    </citation>
    <scope>NUCLEOTIDE SEQUENCE [LARGE SCALE GENOMIC DNA]</scope>
    <source>
        <strain evidence="2">JU1422</strain>
    </source>
</reference>
<dbReference type="InterPro" id="IPR042317">
    <property type="entry name" value="She-1-like"/>
</dbReference>
<organism evidence="1 2">
    <name type="scientific">Caenorhabditis nigoni</name>
    <dbReference type="NCBI Taxonomy" id="1611254"/>
    <lineage>
        <taxon>Eukaryota</taxon>
        <taxon>Metazoa</taxon>
        <taxon>Ecdysozoa</taxon>
        <taxon>Nematoda</taxon>
        <taxon>Chromadorea</taxon>
        <taxon>Rhabditida</taxon>
        <taxon>Rhabditina</taxon>
        <taxon>Rhabditomorpha</taxon>
        <taxon>Rhabditoidea</taxon>
        <taxon>Rhabditidae</taxon>
        <taxon>Peloderinae</taxon>
        <taxon>Caenorhabditis</taxon>
    </lineage>
</organism>
<gene>
    <name evidence="1" type="primary">Cnig_chr_IV.g12765</name>
    <name evidence="1" type="ORF">B9Z55_012765</name>
</gene>
<evidence type="ECO:0000313" key="2">
    <source>
        <dbReference type="Proteomes" id="UP000230233"/>
    </source>
</evidence>
<accession>A0A2G5TYS7</accession>
<dbReference type="Proteomes" id="UP000230233">
    <property type="component" value="Chromosome IV"/>
</dbReference>
<dbReference type="PANTHER" id="PTHR31006">
    <property type="entry name" value="F-BOX DOMAIN-CONTAINING PROTEIN-RELATED-RELATED"/>
    <property type="match status" value="1"/>
</dbReference>
<comment type="caution">
    <text evidence="1">The sequence shown here is derived from an EMBL/GenBank/DDBJ whole genome shotgun (WGS) entry which is preliminary data.</text>
</comment>
<evidence type="ECO:0008006" key="3">
    <source>
        <dbReference type="Google" id="ProtNLM"/>
    </source>
</evidence>
<dbReference type="AlphaFoldDB" id="A0A2G5TYS7"/>